<feature type="compositionally biased region" description="Polar residues" evidence="8">
    <location>
        <begin position="1"/>
        <end position="17"/>
    </location>
</feature>
<feature type="domain" description="C2H2-type" evidence="9">
    <location>
        <begin position="352"/>
        <end position="379"/>
    </location>
</feature>
<evidence type="ECO:0000259" key="9">
    <source>
        <dbReference type="PROSITE" id="PS50157"/>
    </source>
</evidence>
<organism evidence="10 11">
    <name type="scientific">Paxillus involutus ATCC 200175</name>
    <dbReference type="NCBI Taxonomy" id="664439"/>
    <lineage>
        <taxon>Eukaryota</taxon>
        <taxon>Fungi</taxon>
        <taxon>Dikarya</taxon>
        <taxon>Basidiomycota</taxon>
        <taxon>Agaricomycotina</taxon>
        <taxon>Agaricomycetes</taxon>
        <taxon>Agaricomycetidae</taxon>
        <taxon>Boletales</taxon>
        <taxon>Paxilineae</taxon>
        <taxon>Paxillaceae</taxon>
        <taxon>Paxillus</taxon>
    </lineage>
</organism>
<dbReference type="GO" id="GO:0008270">
    <property type="term" value="F:zinc ion binding"/>
    <property type="evidence" value="ECO:0007669"/>
    <property type="project" value="UniProtKB-KW"/>
</dbReference>
<feature type="region of interest" description="Disordered" evidence="8">
    <location>
        <begin position="1"/>
        <end position="32"/>
    </location>
</feature>
<keyword evidence="5" id="KW-0862">Zinc</keyword>
<dbReference type="PROSITE" id="PS50157">
    <property type="entry name" value="ZINC_FINGER_C2H2_2"/>
    <property type="match status" value="2"/>
</dbReference>
<evidence type="ECO:0000313" key="11">
    <source>
        <dbReference type="Proteomes" id="UP000053647"/>
    </source>
</evidence>
<sequence length="536" mass="59110">MGESTGNLYFTDASSGSPHLPRQPSNSDEENTLPHLQTSFYYQLEATRYQPYLSSATQNISVQFMHSCSTREITQLHTDILSRRHILDTENPVLAIQPVSYPESSQHTIGSRVSPAYVVDTPRPSYISSSAPPNLRVAHMAALPNATSTFGIGHPPIVWPPEADYDHWMHPSQRTLASPASELSESTSDESYPDSDAEEMSPMMNEFQVRSPGSPSLPNHPNTTQALQPFVMTFQLSDTMLHPVDDPEGRHILQSLLDMSIVAGDDSELPYPPSSPSSPSCSPDCFRGAVLQDHSMRRHGGERAVGSSGFIQVVASPPSTTLPFLSLERPLRSDLSIPRPSTSKHHKKSKMHKCEKCDKEFPRPSGLVTHMNTHSGAKPYKCTVPGCEKHFAVRSNARRHLRTHGINPSSFDNAPSSPGFMVGFEEPLVTHVHDTGRQPARYRWIPQTLSSHPTDWLSPGSSSMVSEGPLRAGPTFQVTLSRSSMVLGTRSNGSDDDYEPTTSLFAPESQHEYQSDHNRETDEVSGAYPGRREHGQ</sequence>
<name>A0A0C9U5M8_PAXIN</name>
<keyword evidence="6" id="KW-0539">Nucleus</keyword>
<dbReference type="HOGENOM" id="CLU_508150_0_0_1"/>
<dbReference type="OrthoDB" id="6077919at2759"/>
<dbReference type="PANTHER" id="PTHR23235">
    <property type="entry name" value="KRUEPPEL-LIKE TRANSCRIPTION FACTOR"/>
    <property type="match status" value="1"/>
</dbReference>
<dbReference type="EMBL" id="KN819341">
    <property type="protein sequence ID" value="KIJ14712.1"/>
    <property type="molecule type" value="Genomic_DNA"/>
</dbReference>
<dbReference type="Gene3D" id="3.30.160.60">
    <property type="entry name" value="Classic Zinc Finger"/>
    <property type="match status" value="2"/>
</dbReference>
<evidence type="ECO:0000256" key="5">
    <source>
        <dbReference type="ARBA" id="ARBA00022833"/>
    </source>
</evidence>
<dbReference type="AlphaFoldDB" id="A0A0C9U5M8"/>
<feature type="compositionally biased region" description="Acidic residues" evidence="8">
    <location>
        <begin position="187"/>
        <end position="199"/>
    </location>
</feature>
<dbReference type="PANTHER" id="PTHR23235:SF120">
    <property type="entry name" value="KRUPPEL-LIKE FACTOR 15"/>
    <property type="match status" value="1"/>
</dbReference>
<dbReference type="Pfam" id="PF00096">
    <property type="entry name" value="zf-C2H2"/>
    <property type="match status" value="2"/>
</dbReference>
<dbReference type="FunFam" id="3.30.160.60:FF:000065">
    <property type="entry name" value="B-cell CLL/lymphoma 6, member B"/>
    <property type="match status" value="1"/>
</dbReference>
<evidence type="ECO:0000256" key="6">
    <source>
        <dbReference type="ARBA" id="ARBA00023242"/>
    </source>
</evidence>
<evidence type="ECO:0000256" key="3">
    <source>
        <dbReference type="ARBA" id="ARBA00022737"/>
    </source>
</evidence>
<proteinExistence type="predicted"/>
<dbReference type="SMART" id="SM00355">
    <property type="entry name" value="ZnF_C2H2"/>
    <property type="match status" value="2"/>
</dbReference>
<dbReference type="InterPro" id="IPR036236">
    <property type="entry name" value="Znf_C2H2_sf"/>
</dbReference>
<reference evidence="11" key="2">
    <citation type="submission" date="2015-01" db="EMBL/GenBank/DDBJ databases">
        <title>Evolutionary Origins and Diversification of the Mycorrhizal Mutualists.</title>
        <authorList>
            <consortium name="DOE Joint Genome Institute"/>
            <consortium name="Mycorrhizal Genomics Consortium"/>
            <person name="Kohler A."/>
            <person name="Kuo A."/>
            <person name="Nagy L.G."/>
            <person name="Floudas D."/>
            <person name="Copeland A."/>
            <person name="Barry K.W."/>
            <person name="Cichocki N."/>
            <person name="Veneault-Fourrey C."/>
            <person name="LaButti K."/>
            <person name="Lindquist E.A."/>
            <person name="Lipzen A."/>
            <person name="Lundell T."/>
            <person name="Morin E."/>
            <person name="Murat C."/>
            <person name="Riley R."/>
            <person name="Ohm R."/>
            <person name="Sun H."/>
            <person name="Tunlid A."/>
            <person name="Henrissat B."/>
            <person name="Grigoriev I.V."/>
            <person name="Hibbett D.S."/>
            <person name="Martin F."/>
        </authorList>
    </citation>
    <scope>NUCLEOTIDE SEQUENCE [LARGE SCALE GENOMIC DNA]</scope>
    <source>
        <strain evidence="11">ATCC 200175</strain>
    </source>
</reference>
<evidence type="ECO:0000256" key="2">
    <source>
        <dbReference type="ARBA" id="ARBA00022723"/>
    </source>
</evidence>
<feature type="domain" description="C2H2-type" evidence="9">
    <location>
        <begin position="380"/>
        <end position="404"/>
    </location>
</feature>
<evidence type="ECO:0000256" key="7">
    <source>
        <dbReference type="PROSITE-ProRule" id="PRU00042"/>
    </source>
</evidence>
<feature type="region of interest" description="Disordered" evidence="8">
    <location>
        <begin position="487"/>
        <end position="536"/>
    </location>
</feature>
<feature type="compositionally biased region" description="Basic residues" evidence="8">
    <location>
        <begin position="342"/>
        <end position="351"/>
    </location>
</feature>
<keyword evidence="4 7" id="KW-0863">Zinc-finger</keyword>
<dbReference type="InterPro" id="IPR013087">
    <property type="entry name" value="Znf_C2H2_type"/>
</dbReference>
<evidence type="ECO:0000256" key="4">
    <source>
        <dbReference type="ARBA" id="ARBA00022771"/>
    </source>
</evidence>
<evidence type="ECO:0000256" key="8">
    <source>
        <dbReference type="SAM" id="MobiDB-lite"/>
    </source>
</evidence>
<feature type="compositionally biased region" description="Basic and acidic residues" evidence="8">
    <location>
        <begin position="509"/>
        <end position="522"/>
    </location>
</feature>
<evidence type="ECO:0000313" key="10">
    <source>
        <dbReference type="EMBL" id="KIJ14712.1"/>
    </source>
</evidence>
<feature type="region of interest" description="Disordered" evidence="8">
    <location>
        <begin position="174"/>
        <end position="199"/>
    </location>
</feature>
<keyword evidence="3" id="KW-0677">Repeat</keyword>
<comment type="subcellular location">
    <subcellularLocation>
        <location evidence="1">Nucleus</location>
    </subcellularLocation>
</comment>
<gene>
    <name evidence="10" type="ORF">PAXINDRAFT_12538</name>
</gene>
<dbReference type="PROSITE" id="PS00028">
    <property type="entry name" value="ZINC_FINGER_C2H2_1"/>
    <property type="match status" value="2"/>
</dbReference>
<dbReference type="GO" id="GO:0000981">
    <property type="term" value="F:DNA-binding transcription factor activity, RNA polymerase II-specific"/>
    <property type="evidence" value="ECO:0007669"/>
    <property type="project" value="TreeGrafter"/>
</dbReference>
<reference evidence="10 11" key="1">
    <citation type="submission" date="2014-06" db="EMBL/GenBank/DDBJ databases">
        <authorList>
            <consortium name="DOE Joint Genome Institute"/>
            <person name="Kuo A."/>
            <person name="Kohler A."/>
            <person name="Nagy L.G."/>
            <person name="Floudas D."/>
            <person name="Copeland A."/>
            <person name="Barry K.W."/>
            <person name="Cichocki N."/>
            <person name="Veneault-Fourrey C."/>
            <person name="LaButti K."/>
            <person name="Lindquist E.A."/>
            <person name="Lipzen A."/>
            <person name="Lundell T."/>
            <person name="Morin E."/>
            <person name="Murat C."/>
            <person name="Sun H."/>
            <person name="Tunlid A."/>
            <person name="Henrissat B."/>
            <person name="Grigoriev I.V."/>
            <person name="Hibbett D.S."/>
            <person name="Martin F."/>
            <person name="Nordberg H.P."/>
            <person name="Cantor M.N."/>
            <person name="Hua S.X."/>
        </authorList>
    </citation>
    <scope>NUCLEOTIDE SEQUENCE [LARGE SCALE GENOMIC DNA]</scope>
    <source>
        <strain evidence="10 11">ATCC 200175</strain>
    </source>
</reference>
<dbReference type="FunFam" id="3.30.160.60:FF:001102">
    <property type="entry name" value="Transcription factor IIIA"/>
    <property type="match status" value="1"/>
</dbReference>
<protein>
    <recommendedName>
        <fullName evidence="9">C2H2-type domain-containing protein</fullName>
    </recommendedName>
</protein>
<dbReference type="GO" id="GO:0005634">
    <property type="term" value="C:nucleus"/>
    <property type="evidence" value="ECO:0007669"/>
    <property type="project" value="UniProtKB-SubCell"/>
</dbReference>
<dbReference type="GO" id="GO:0000978">
    <property type="term" value="F:RNA polymerase II cis-regulatory region sequence-specific DNA binding"/>
    <property type="evidence" value="ECO:0007669"/>
    <property type="project" value="TreeGrafter"/>
</dbReference>
<feature type="compositionally biased region" description="Polar residues" evidence="8">
    <location>
        <begin position="174"/>
        <end position="186"/>
    </location>
</feature>
<feature type="region of interest" description="Disordered" evidence="8">
    <location>
        <begin position="335"/>
        <end position="358"/>
    </location>
</feature>
<accession>A0A0C9U5M8</accession>
<dbReference type="Proteomes" id="UP000053647">
    <property type="component" value="Unassembled WGS sequence"/>
</dbReference>
<keyword evidence="2" id="KW-0479">Metal-binding</keyword>
<dbReference type="SUPFAM" id="SSF57667">
    <property type="entry name" value="beta-beta-alpha zinc fingers"/>
    <property type="match status" value="1"/>
</dbReference>
<evidence type="ECO:0000256" key="1">
    <source>
        <dbReference type="ARBA" id="ARBA00004123"/>
    </source>
</evidence>
<keyword evidence="11" id="KW-1185">Reference proteome</keyword>